<keyword evidence="1" id="KW-0812">Transmembrane</keyword>
<dbReference type="EMBL" id="CP015106">
    <property type="protein sequence ID" value="ASJ15499.1"/>
    <property type="molecule type" value="Genomic_DNA"/>
</dbReference>
<dbReference type="InterPro" id="IPR025403">
    <property type="entry name" value="TgpA-like_C"/>
</dbReference>
<evidence type="ECO:0000313" key="4">
    <source>
        <dbReference type="Proteomes" id="UP000250085"/>
    </source>
</evidence>
<evidence type="ECO:0000259" key="2">
    <source>
        <dbReference type="Pfam" id="PF13559"/>
    </source>
</evidence>
<feature type="domain" description="Protein-glutamine gamma-glutamyltransferase-like C-terminal" evidence="2">
    <location>
        <begin position="127"/>
        <end position="193"/>
    </location>
</feature>
<sequence>MLLEGKFERGMRRTKRGNVLAGAITLLAIFVALKLLFEKKPESLVNGGKVGETLSGVWYNVTSGNFVVTLRELPGIFYFIPFIVFVLFLLTVKRRKRGVTPFEVRFEPEMTYDSIEGTPAERVIKMYKNVVAGLVMKGYPYQKSWTHWEHEAKLREIFPDLEDLDVLTRIFEKAKYAERLREDDVKLARESYERLMTFLR</sequence>
<accession>A0A2Z2NCI2</accession>
<feature type="transmembrane region" description="Helical" evidence="1">
    <location>
        <begin position="20"/>
        <end position="37"/>
    </location>
</feature>
<organism evidence="3 4">
    <name type="scientific">Thermococcus radiotolerans</name>
    <dbReference type="NCBI Taxonomy" id="187880"/>
    <lineage>
        <taxon>Archaea</taxon>
        <taxon>Methanobacteriati</taxon>
        <taxon>Methanobacteriota</taxon>
        <taxon>Thermococci</taxon>
        <taxon>Thermococcales</taxon>
        <taxon>Thermococcaceae</taxon>
        <taxon>Thermococcus</taxon>
    </lineage>
</organism>
<dbReference type="Proteomes" id="UP000250085">
    <property type="component" value="Chromosome"/>
</dbReference>
<name>A0A2Z2NCI2_9EURY</name>
<dbReference type="KEGG" id="trl:A3L10_02030"/>
<dbReference type="Pfam" id="PF13559">
    <property type="entry name" value="DUF4129"/>
    <property type="match status" value="1"/>
</dbReference>
<keyword evidence="1" id="KW-0472">Membrane</keyword>
<reference evidence="3 4" key="1">
    <citation type="submission" date="2016-04" db="EMBL/GenBank/DDBJ databases">
        <title>Complete genome sequence of Thermococcus radiotolerans type strain EJ2.</title>
        <authorList>
            <person name="Oger P.M."/>
        </authorList>
    </citation>
    <scope>NUCLEOTIDE SEQUENCE [LARGE SCALE GENOMIC DNA]</scope>
    <source>
        <strain evidence="3 4">EJ2</strain>
    </source>
</reference>
<evidence type="ECO:0000313" key="3">
    <source>
        <dbReference type="EMBL" id="ASJ15499.1"/>
    </source>
</evidence>
<dbReference type="AlphaFoldDB" id="A0A2Z2NCI2"/>
<protein>
    <recommendedName>
        <fullName evidence="2">Protein-glutamine gamma-glutamyltransferase-like C-terminal domain-containing protein</fullName>
    </recommendedName>
</protein>
<feature type="transmembrane region" description="Helical" evidence="1">
    <location>
        <begin position="75"/>
        <end position="92"/>
    </location>
</feature>
<proteinExistence type="predicted"/>
<gene>
    <name evidence="3" type="ORF">A3L10_02030</name>
</gene>
<keyword evidence="1" id="KW-1133">Transmembrane helix</keyword>
<keyword evidence="4" id="KW-1185">Reference proteome</keyword>
<evidence type="ECO:0000256" key="1">
    <source>
        <dbReference type="SAM" id="Phobius"/>
    </source>
</evidence>